<dbReference type="RefSeq" id="WP_308349738.1">
    <property type="nucleotide sequence ID" value="NZ_CP129971.1"/>
</dbReference>
<dbReference type="KEGG" id="msaa:QYS49_09105"/>
<sequence>MQLRKNKYLTESNYDSLETLAAFGISFLAKELVKKGWKKFTKTPPPESLYSSKVSAKKVILFSMSLALVSMSIKLLTRELLAKEWDKLDGKLPERLT</sequence>
<accession>A0AA49JBZ9</accession>
<keyword evidence="2" id="KW-1185">Reference proteome</keyword>
<proteinExistence type="predicted"/>
<dbReference type="InterPro" id="IPR025329">
    <property type="entry name" value="DUF4235"/>
</dbReference>
<gene>
    <name evidence="1" type="ORF">QYS49_09105</name>
</gene>
<dbReference type="AlphaFoldDB" id="A0AA49JBZ9"/>
<dbReference type="Pfam" id="PF14019">
    <property type="entry name" value="DUF4235"/>
    <property type="match status" value="1"/>
</dbReference>
<protein>
    <submittedName>
        <fullName evidence="1">DUF4235 domain-containing protein</fullName>
    </submittedName>
</protein>
<dbReference type="EMBL" id="CP129971">
    <property type="protein sequence ID" value="WKK77317.2"/>
    <property type="molecule type" value="Genomic_DNA"/>
</dbReference>
<evidence type="ECO:0000313" key="2">
    <source>
        <dbReference type="Proteomes" id="UP001230496"/>
    </source>
</evidence>
<dbReference type="Proteomes" id="UP001230496">
    <property type="component" value="Chromosome"/>
</dbReference>
<name>A0AA49JBZ9_9BACT</name>
<evidence type="ECO:0000313" key="1">
    <source>
        <dbReference type="EMBL" id="WKK77317.2"/>
    </source>
</evidence>
<organism evidence="1 2">
    <name type="scientific">Marivirga salinarum</name>
    <dbReference type="NCBI Taxonomy" id="3059078"/>
    <lineage>
        <taxon>Bacteria</taxon>
        <taxon>Pseudomonadati</taxon>
        <taxon>Bacteroidota</taxon>
        <taxon>Cytophagia</taxon>
        <taxon>Cytophagales</taxon>
        <taxon>Marivirgaceae</taxon>
        <taxon>Marivirga</taxon>
    </lineage>
</organism>
<reference evidence="1 2" key="1">
    <citation type="submission" date="2023-08" db="EMBL/GenBank/DDBJ databases">
        <title>Comparative genomics and taxonomic characterization of three novel marine species of genus Marivirga.</title>
        <authorList>
            <person name="Muhammad N."/>
            <person name="Kim S.-G."/>
        </authorList>
    </citation>
    <scope>NUCLEOTIDE SEQUENCE [LARGE SCALE GENOMIC DNA]</scope>
    <source>
        <strain evidence="1 2">BDSF4-3</strain>
    </source>
</reference>